<sequence>MCSRYWIAADDDGELAKIIAALNRKGAPENVKTSGEIFPSDTVPVVANNRQLKARPFAMRWGYSFPDGHPIINARSETAQTKPLFQDGMRRRRCLIPAKCYFEWERRDKERIKYAIRPAHGRILYFAGIYHWEQHSKATFPTFAILTQQAAPEIAFIHERMPVILPAERLRDWLNPRNDARDILQAALRDMEYQRV</sequence>
<dbReference type="SUPFAM" id="SSF143081">
    <property type="entry name" value="BB1717-like"/>
    <property type="match status" value="1"/>
</dbReference>
<reference evidence="9" key="1">
    <citation type="submission" date="2020-10" db="EMBL/GenBank/DDBJ databases">
        <authorList>
            <person name="Gilroy R."/>
        </authorList>
    </citation>
    <scope>NUCLEOTIDE SEQUENCE</scope>
    <source>
        <strain evidence="9">CHK183-6373</strain>
    </source>
</reference>
<evidence type="ECO:0000256" key="3">
    <source>
        <dbReference type="ARBA" id="ARBA00022763"/>
    </source>
</evidence>
<evidence type="ECO:0000256" key="5">
    <source>
        <dbReference type="ARBA" id="ARBA00023124"/>
    </source>
</evidence>
<keyword evidence="2 8" id="KW-0645">Protease</keyword>
<dbReference type="InterPro" id="IPR036590">
    <property type="entry name" value="SRAP-like"/>
</dbReference>
<dbReference type="EMBL" id="DVOT01000016">
    <property type="protein sequence ID" value="HIV26502.1"/>
    <property type="molecule type" value="Genomic_DNA"/>
</dbReference>
<keyword evidence="5" id="KW-0190">Covalent protein-DNA linkage</keyword>
<dbReference type="PANTHER" id="PTHR13604">
    <property type="entry name" value="DC12-RELATED"/>
    <property type="match status" value="1"/>
</dbReference>
<dbReference type="EC" id="3.4.-.-" evidence="8"/>
<dbReference type="GO" id="GO:0003697">
    <property type="term" value="F:single-stranded DNA binding"/>
    <property type="evidence" value="ECO:0007669"/>
    <property type="project" value="InterPro"/>
</dbReference>
<keyword evidence="4 8" id="KW-0378">Hydrolase</keyword>
<gene>
    <name evidence="9" type="ORF">IAA64_00915</name>
</gene>
<evidence type="ECO:0000256" key="4">
    <source>
        <dbReference type="ARBA" id="ARBA00022801"/>
    </source>
</evidence>
<dbReference type="AlphaFoldDB" id="A0A9D1TC86"/>
<keyword evidence="7" id="KW-0456">Lyase</keyword>
<dbReference type="GO" id="GO:0016829">
    <property type="term" value="F:lyase activity"/>
    <property type="evidence" value="ECO:0007669"/>
    <property type="project" value="UniProtKB-KW"/>
</dbReference>
<dbReference type="Gene3D" id="3.90.1680.10">
    <property type="entry name" value="SOS response associated peptidase-like"/>
    <property type="match status" value="1"/>
</dbReference>
<keyword evidence="6" id="KW-0238">DNA-binding</keyword>
<comment type="similarity">
    <text evidence="1 8">Belongs to the SOS response-associated peptidase family.</text>
</comment>
<dbReference type="GO" id="GO:0008233">
    <property type="term" value="F:peptidase activity"/>
    <property type="evidence" value="ECO:0007669"/>
    <property type="project" value="UniProtKB-KW"/>
</dbReference>
<accession>A0A9D1TC86</accession>
<dbReference type="InterPro" id="IPR003738">
    <property type="entry name" value="SRAP"/>
</dbReference>
<organism evidence="9 10">
    <name type="scientific">Candidatus Ornithocaccomicrobium faecavium</name>
    <dbReference type="NCBI Taxonomy" id="2840890"/>
    <lineage>
        <taxon>Bacteria</taxon>
        <taxon>Bacillati</taxon>
        <taxon>Bacillota</taxon>
        <taxon>Clostridia</taxon>
        <taxon>Candidatus Ornithocaccomicrobium</taxon>
    </lineage>
</organism>
<dbReference type="Pfam" id="PF02586">
    <property type="entry name" value="SRAP"/>
    <property type="match status" value="1"/>
</dbReference>
<dbReference type="Proteomes" id="UP000886884">
    <property type="component" value="Unassembled WGS sequence"/>
</dbReference>
<reference evidence="9" key="2">
    <citation type="journal article" date="2021" name="PeerJ">
        <title>Extensive microbial diversity within the chicken gut microbiome revealed by metagenomics and culture.</title>
        <authorList>
            <person name="Gilroy R."/>
            <person name="Ravi A."/>
            <person name="Getino M."/>
            <person name="Pursley I."/>
            <person name="Horton D.L."/>
            <person name="Alikhan N.F."/>
            <person name="Baker D."/>
            <person name="Gharbi K."/>
            <person name="Hall N."/>
            <person name="Watson M."/>
            <person name="Adriaenssens E.M."/>
            <person name="Foster-Nyarko E."/>
            <person name="Jarju S."/>
            <person name="Secka A."/>
            <person name="Antonio M."/>
            <person name="Oren A."/>
            <person name="Chaudhuri R.R."/>
            <person name="La Ragione R."/>
            <person name="Hildebrand F."/>
            <person name="Pallen M.J."/>
        </authorList>
    </citation>
    <scope>NUCLEOTIDE SEQUENCE</scope>
    <source>
        <strain evidence="9">CHK183-6373</strain>
    </source>
</reference>
<dbReference type="PANTHER" id="PTHR13604:SF0">
    <property type="entry name" value="ABASIC SITE PROCESSING PROTEIN HMCES"/>
    <property type="match status" value="1"/>
</dbReference>
<comment type="caution">
    <text evidence="9">The sequence shown here is derived from an EMBL/GenBank/DDBJ whole genome shotgun (WGS) entry which is preliminary data.</text>
</comment>
<evidence type="ECO:0000256" key="7">
    <source>
        <dbReference type="ARBA" id="ARBA00023239"/>
    </source>
</evidence>
<protein>
    <recommendedName>
        <fullName evidence="8">Abasic site processing protein</fullName>
        <ecNumber evidence="8">3.4.-.-</ecNumber>
    </recommendedName>
</protein>
<proteinExistence type="inferred from homology"/>
<evidence type="ECO:0000313" key="10">
    <source>
        <dbReference type="Proteomes" id="UP000886884"/>
    </source>
</evidence>
<keyword evidence="3" id="KW-0227">DNA damage</keyword>
<evidence type="ECO:0000313" key="9">
    <source>
        <dbReference type="EMBL" id="HIV26502.1"/>
    </source>
</evidence>
<evidence type="ECO:0000256" key="6">
    <source>
        <dbReference type="ARBA" id="ARBA00023125"/>
    </source>
</evidence>
<evidence type="ECO:0000256" key="1">
    <source>
        <dbReference type="ARBA" id="ARBA00008136"/>
    </source>
</evidence>
<evidence type="ECO:0000256" key="8">
    <source>
        <dbReference type="RuleBase" id="RU364100"/>
    </source>
</evidence>
<dbReference type="GO" id="GO:0106300">
    <property type="term" value="P:protein-DNA covalent cross-linking repair"/>
    <property type="evidence" value="ECO:0007669"/>
    <property type="project" value="InterPro"/>
</dbReference>
<dbReference type="GO" id="GO:0006508">
    <property type="term" value="P:proteolysis"/>
    <property type="evidence" value="ECO:0007669"/>
    <property type="project" value="UniProtKB-KW"/>
</dbReference>
<evidence type="ECO:0000256" key="2">
    <source>
        <dbReference type="ARBA" id="ARBA00022670"/>
    </source>
</evidence>
<name>A0A9D1TC86_9FIRM</name>